<protein>
    <submittedName>
        <fullName evidence="1">CoA-transferase family III</fullName>
    </submittedName>
</protein>
<reference evidence="1" key="1">
    <citation type="journal article" date="2021" name="New Phytol.">
        <title>Evolutionary innovations through gain and loss of genes in the ectomycorrhizal Boletales.</title>
        <authorList>
            <person name="Wu G."/>
            <person name="Miyauchi S."/>
            <person name="Morin E."/>
            <person name="Kuo A."/>
            <person name="Drula E."/>
            <person name="Varga T."/>
            <person name="Kohler A."/>
            <person name="Feng B."/>
            <person name="Cao Y."/>
            <person name="Lipzen A."/>
            <person name="Daum C."/>
            <person name="Hundley H."/>
            <person name="Pangilinan J."/>
            <person name="Johnson J."/>
            <person name="Barry K."/>
            <person name="LaButti K."/>
            <person name="Ng V."/>
            <person name="Ahrendt S."/>
            <person name="Min B."/>
            <person name="Choi I.G."/>
            <person name="Park H."/>
            <person name="Plett J.M."/>
            <person name="Magnuson J."/>
            <person name="Spatafora J.W."/>
            <person name="Nagy L.G."/>
            <person name="Henrissat B."/>
            <person name="Grigoriev I.V."/>
            <person name="Yang Z.L."/>
            <person name="Xu J."/>
            <person name="Martin F.M."/>
        </authorList>
    </citation>
    <scope>NUCLEOTIDE SEQUENCE</scope>
    <source>
        <strain evidence="1">ATCC 28755</strain>
    </source>
</reference>
<gene>
    <name evidence="1" type="ORF">BJ138DRAFT_1001210</name>
</gene>
<name>A0ACB8AKY2_9AGAM</name>
<sequence length="503" mass="54472">MVAVDPLDHARALWLENGLPSELLSHLHLSRTPDNAIDSSFRIAHAAQTAVGLSGLAAAYFHHLRTGTIQDVSVDARHAILDISSELWYTVDGEMPTSSIWDPLAGIYKTKGDGYVRLHTNFPHHREGIIRLLDCEGTREAVQRELLTRNAIDFETQAAMAGMCVSAFRSFEEWDNHPQAIASLNTPPIALIKIGDAPHRETSSSVSSPLENIRVLDLCRVLSGPVCGRTLAAHGADVLLVTSPNLPALPLLDIDTSRGKRTTQLDLTCLSDRNILAGLVKDADVFLQAYRPGGLHDKGFGPEELARMRPGIVCANLTAYGWEGPWKDRRGFDSLVQTATGFNWAEAEAYAAFNGKPIDRKPAPRPFPLQALDHIGGHLLACGINAALAKQVTEGGSWEVRVSLAAVGQWLRSMGQLDPQAAFGDGRPLPPRSVPQHPEIAALTVLSREAVGDRHNASGPLRTMMGMSQSAILSRTPVRELEAPMGLNRHAPSWLPLRTGGAS</sequence>
<dbReference type="EMBL" id="MU267621">
    <property type="protein sequence ID" value="KAH7913945.1"/>
    <property type="molecule type" value="Genomic_DNA"/>
</dbReference>
<dbReference type="Proteomes" id="UP000790377">
    <property type="component" value="Unassembled WGS sequence"/>
</dbReference>
<proteinExistence type="predicted"/>
<organism evidence="1 2">
    <name type="scientific">Hygrophoropsis aurantiaca</name>
    <dbReference type="NCBI Taxonomy" id="72124"/>
    <lineage>
        <taxon>Eukaryota</taxon>
        <taxon>Fungi</taxon>
        <taxon>Dikarya</taxon>
        <taxon>Basidiomycota</taxon>
        <taxon>Agaricomycotina</taxon>
        <taxon>Agaricomycetes</taxon>
        <taxon>Agaricomycetidae</taxon>
        <taxon>Boletales</taxon>
        <taxon>Coniophorineae</taxon>
        <taxon>Hygrophoropsidaceae</taxon>
        <taxon>Hygrophoropsis</taxon>
    </lineage>
</organism>
<accession>A0ACB8AKY2</accession>
<keyword evidence="2" id="KW-1185">Reference proteome</keyword>
<comment type="caution">
    <text evidence="1">The sequence shown here is derived from an EMBL/GenBank/DDBJ whole genome shotgun (WGS) entry which is preliminary data.</text>
</comment>
<evidence type="ECO:0000313" key="1">
    <source>
        <dbReference type="EMBL" id="KAH7913945.1"/>
    </source>
</evidence>
<evidence type="ECO:0000313" key="2">
    <source>
        <dbReference type="Proteomes" id="UP000790377"/>
    </source>
</evidence>